<protein>
    <recommendedName>
        <fullName evidence="3">Bacterial transcriptional activator domain-containing protein</fullName>
    </recommendedName>
</protein>
<dbReference type="SUPFAM" id="SSF46894">
    <property type="entry name" value="C-terminal effector domain of the bipartite response regulators"/>
    <property type="match status" value="1"/>
</dbReference>
<evidence type="ECO:0000256" key="1">
    <source>
        <dbReference type="ARBA" id="ARBA00023015"/>
    </source>
</evidence>
<dbReference type="InterPro" id="IPR011990">
    <property type="entry name" value="TPR-like_helical_dom_sf"/>
</dbReference>
<accession>A0A428ZRI7</accession>
<comment type="caution">
    <text evidence="4">The sequence shown here is derived from an EMBL/GenBank/DDBJ whole genome shotgun (WGS) entry which is preliminary data.</text>
</comment>
<dbReference type="GO" id="GO:0003677">
    <property type="term" value="F:DNA binding"/>
    <property type="evidence" value="ECO:0007669"/>
    <property type="project" value="InterPro"/>
</dbReference>
<sequence>MRFAVLGPLEVVDDGVAVPIRNARLRAALGMLLLNANHVVTTDWLVASWWNDCPPPTARKMVHKTMADVRTMLLSATNHESETPAVLATERGYLLRVQPELIDLPHFLALARRARTALATGTTSQTVGALREALAMSRGPVLADLVDMGVSWPELRAADQQRLATLEILFDAALSRGRHRDVVGDLATLIERDSPTERLIGQCMVALYRSGRQLDALDVYRKTRADAVASHNREHGRGLQQLHQAILTQDSSLEWSHGHPAIPGNLHLTGASIYPSASSHGFGGVGGSASASGDETSSTSL</sequence>
<dbReference type="InterPro" id="IPR005158">
    <property type="entry name" value="BTAD"/>
</dbReference>
<reference evidence="4 5" key="1">
    <citation type="submission" date="2018-05" db="EMBL/GenBank/DDBJ databases">
        <title>Evolution of GPA BGCs.</title>
        <authorList>
            <person name="Waglechner N."/>
            <person name="Wright G.D."/>
        </authorList>
    </citation>
    <scope>NUCLEOTIDE SEQUENCE [LARGE SCALE GENOMIC DNA]</scope>
    <source>
        <strain evidence="4 5">A82846</strain>
    </source>
</reference>
<evidence type="ECO:0000259" key="3">
    <source>
        <dbReference type="SMART" id="SM01043"/>
    </source>
</evidence>
<gene>
    <name evidence="4" type="ORF">DMH04_04285</name>
</gene>
<proteinExistence type="predicted"/>
<dbReference type="Proteomes" id="UP000287547">
    <property type="component" value="Unassembled WGS sequence"/>
</dbReference>
<dbReference type="InterPro" id="IPR036388">
    <property type="entry name" value="WH-like_DNA-bd_sf"/>
</dbReference>
<dbReference type="InterPro" id="IPR016032">
    <property type="entry name" value="Sig_transdc_resp-reg_C-effctor"/>
</dbReference>
<dbReference type="Gene3D" id="1.10.10.10">
    <property type="entry name" value="Winged helix-like DNA-binding domain superfamily/Winged helix DNA-binding domain"/>
    <property type="match status" value="1"/>
</dbReference>
<dbReference type="InterPro" id="IPR051677">
    <property type="entry name" value="AfsR-DnrI-RedD_regulator"/>
</dbReference>
<dbReference type="Pfam" id="PF03704">
    <property type="entry name" value="BTAD"/>
    <property type="match status" value="1"/>
</dbReference>
<dbReference type="GO" id="GO:0006355">
    <property type="term" value="P:regulation of DNA-templated transcription"/>
    <property type="evidence" value="ECO:0007669"/>
    <property type="project" value="InterPro"/>
</dbReference>
<dbReference type="OrthoDB" id="4336084at2"/>
<dbReference type="AlphaFoldDB" id="A0A428ZRI7"/>
<dbReference type="CDD" id="cd15831">
    <property type="entry name" value="BTAD"/>
    <property type="match status" value="1"/>
</dbReference>
<dbReference type="PANTHER" id="PTHR35807:SF1">
    <property type="entry name" value="TRANSCRIPTIONAL REGULATOR REDD"/>
    <property type="match status" value="1"/>
</dbReference>
<feature type="domain" description="Bacterial transcriptional activator" evidence="3">
    <location>
        <begin position="102"/>
        <end position="247"/>
    </location>
</feature>
<organism evidence="4 5">
    <name type="scientific">Kibdelosporangium aridum</name>
    <dbReference type="NCBI Taxonomy" id="2030"/>
    <lineage>
        <taxon>Bacteria</taxon>
        <taxon>Bacillati</taxon>
        <taxon>Actinomycetota</taxon>
        <taxon>Actinomycetes</taxon>
        <taxon>Pseudonocardiales</taxon>
        <taxon>Pseudonocardiaceae</taxon>
        <taxon>Kibdelosporangium</taxon>
    </lineage>
</organism>
<keyword evidence="2" id="KW-0804">Transcription</keyword>
<dbReference type="Gene3D" id="1.25.40.10">
    <property type="entry name" value="Tetratricopeptide repeat domain"/>
    <property type="match status" value="1"/>
</dbReference>
<keyword evidence="1" id="KW-0805">Transcription regulation</keyword>
<evidence type="ECO:0000313" key="4">
    <source>
        <dbReference type="EMBL" id="RSM90684.1"/>
    </source>
</evidence>
<evidence type="ECO:0000256" key="2">
    <source>
        <dbReference type="ARBA" id="ARBA00023163"/>
    </source>
</evidence>
<dbReference type="RefSeq" id="WP_051795444.1">
    <property type="nucleotide sequence ID" value="NZ_QHKI01000002.1"/>
</dbReference>
<name>A0A428ZRI7_KIBAR</name>
<evidence type="ECO:0000313" key="5">
    <source>
        <dbReference type="Proteomes" id="UP000287547"/>
    </source>
</evidence>
<dbReference type="EMBL" id="QHKI01000002">
    <property type="protein sequence ID" value="RSM90684.1"/>
    <property type="molecule type" value="Genomic_DNA"/>
</dbReference>
<dbReference type="SUPFAM" id="SSF48452">
    <property type="entry name" value="TPR-like"/>
    <property type="match status" value="1"/>
</dbReference>
<dbReference type="SMART" id="SM01043">
    <property type="entry name" value="BTAD"/>
    <property type="match status" value="1"/>
</dbReference>
<dbReference type="PANTHER" id="PTHR35807">
    <property type="entry name" value="TRANSCRIPTIONAL REGULATOR REDD-RELATED"/>
    <property type="match status" value="1"/>
</dbReference>